<dbReference type="Proteomes" id="UP000824105">
    <property type="component" value="Unassembled WGS sequence"/>
</dbReference>
<proteinExistence type="predicted"/>
<gene>
    <name evidence="1" type="ORF">H9724_05440</name>
</gene>
<reference evidence="1" key="1">
    <citation type="journal article" date="2021" name="PeerJ">
        <title>Extensive microbial diversity within the chicken gut microbiome revealed by metagenomics and culture.</title>
        <authorList>
            <person name="Gilroy R."/>
            <person name="Ravi A."/>
            <person name="Getino M."/>
            <person name="Pursley I."/>
            <person name="Horton D.L."/>
            <person name="Alikhan N.F."/>
            <person name="Baker D."/>
            <person name="Gharbi K."/>
            <person name="Hall N."/>
            <person name="Watson M."/>
            <person name="Adriaenssens E.M."/>
            <person name="Foster-Nyarko E."/>
            <person name="Jarju S."/>
            <person name="Secka A."/>
            <person name="Antonio M."/>
            <person name="Oren A."/>
            <person name="Chaudhuri R.R."/>
            <person name="La Ragione R."/>
            <person name="Hildebrand F."/>
            <person name="Pallen M.J."/>
        </authorList>
    </citation>
    <scope>NUCLEOTIDE SEQUENCE</scope>
    <source>
        <strain evidence="1">CHK188-11489</strain>
    </source>
</reference>
<reference evidence="1" key="2">
    <citation type="submission" date="2021-04" db="EMBL/GenBank/DDBJ databases">
        <authorList>
            <person name="Gilroy R."/>
        </authorList>
    </citation>
    <scope>NUCLEOTIDE SEQUENCE</scope>
    <source>
        <strain evidence="1">CHK188-11489</strain>
    </source>
</reference>
<sequence>MEENYLITIKGTMEQDGKSDTVELMTHGALVHKEGAYYIIYKETEATGYEGCTTTVKVAEDARKVSMLRFGKVPSQLIVEKGTRHLCHYETGYGAVSLGVAADVIEHELTDHGGRLKFSYTLDSGAESFISRNLVDITVDPLPAPAE</sequence>
<dbReference type="SUPFAM" id="SSF50814">
    <property type="entry name" value="Lipocalins"/>
    <property type="match status" value="1"/>
</dbReference>
<dbReference type="Gene3D" id="2.40.128.20">
    <property type="match status" value="1"/>
</dbReference>
<dbReference type="InterPro" id="IPR012674">
    <property type="entry name" value="Calycin"/>
</dbReference>
<dbReference type="InterPro" id="IPR015231">
    <property type="entry name" value="DUF1934"/>
</dbReference>
<name>A0A9D2FJ51_9FIRM</name>
<dbReference type="AlphaFoldDB" id="A0A9D2FJ51"/>
<organism evidence="1 2">
    <name type="scientific">Candidatus Gemmiger avistercoris</name>
    <dbReference type="NCBI Taxonomy" id="2838606"/>
    <lineage>
        <taxon>Bacteria</taxon>
        <taxon>Bacillati</taxon>
        <taxon>Bacillota</taxon>
        <taxon>Clostridia</taxon>
        <taxon>Eubacteriales</taxon>
        <taxon>Gemmiger</taxon>
    </lineage>
</organism>
<evidence type="ECO:0000313" key="2">
    <source>
        <dbReference type="Proteomes" id="UP000824105"/>
    </source>
</evidence>
<accession>A0A9D2FJ51</accession>
<protein>
    <submittedName>
        <fullName evidence="1">DUF1934 domain-containing protein</fullName>
    </submittedName>
</protein>
<comment type="caution">
    <text evidence="1">The sequence shown here is derived from an EMBL/GenBank/DDBJ whole genome shotgun (WGS) entry which is preliminary data.</text>
</comment>
<dbReference type="EMBL" id="DXBF01000050">
    <property type="protein sequence ID" value="HIZ62194.1"/>
    <property type="molecule type" value="Genomic_DNA"/>
</dbReference>
<evidence type="ECO:0000313" key="1">
    <source>
        <dbReference type="EMBL" id="HIZ62194.1"/>
    </source>
</evidence>
<dbReference type="Pfam" id="PF09148">
    <property type="entry name" value="DUF1934"/>
    <property type="match status" value="1"/>
</dbReference>